<dbReference type="AlphaFoldDB" id="A0A1J5PC49"/>
<feature type="region of interest" description="Disordered" evidence="1">
    <location>
        <begin position="79"/>
        <end position="117"/>
    </location>
</feature>
<reference evidence="2" key="1">
    <citation type="submission" date="2016-10" db="EMBL/GenBank/DDBJ databases">
        <title>Sequence of Gallionella enrichment culture.</title>
        <authorList>
            <person name="Poehlein A."/>
            <person name="Muehling M."/>
            <person name="Daniel R."/>
        </authorList>
    </citation>
    <scope>NUCLEOTIDE SEQUENCE</scope>
</reference>
<name>A0A1J5PC49_9ZZZZ</name>
<gene>
    <name evidence="2" type="ORF">GALL_500920</name>
</gene>
<dbReference type="EMBL" id="MLJW01005379">
    <property type="protein sequence ID" value="OIQ68320.1"/>
    <property type="molecule type" value="Genomic_DNA"/>
</dbReference>
<protein>
    <submittedName>
        <fullName evidence="2">Uncharacterized protein</fullName>
    </submittedName>
</protein>
<proteinExistence type="predicted"/>
<evidence type="ECO:0000256" key="1">
    <source>
        <dbReference type="SAM" id="MobiDB-lite"/>
    </source>
</evidence>
<sequence>MHGQVGHVLPVDVDAPRIRPHQADDHVERRGLARAVGPEQADDFAAAHAETDIAHHLSTGIALLQMLHVELGTGRAHLTGAARRSRHHLGPSDDRSESAWNHRRIGRPGLRTQGWPPRFGTALSAGGDFGAAGTDAVAACGVIITRTRPLGLDGVTPWAPPSTVKMSVIWL</sequence>
<comment type="caution">
    <text evidence="2">The sequence shown here is derived from an EMBL/GenBank/DDBJ whole genome shotgun (WGS) entry which is preliminary data.</text>
</comment>
<accession>A0A1J5PC49</accession>
<organism evidence="2">
    <name type="scientific">mine drainage metagenome</name>
    <dbReference type="NCBI Taxonomy" id="410659"/>
    <lineage>
        <taxon>unclassified sequences</taxon>
        <taxon>metagenomes</taxon>
        <taxon>ecological metagenomes</taxon>
    </lineage>
</organism>
<dbReference type="AntiFam" id="ANF00095">
    <property type="entry name" value="Shadow ORF (opposite ABC transporters)"/>
</dbReference>
<evidence type="ECO:0000313" key="2">
    <source>
        <dbReference type="EMBL" id="OIQ68320.1"/>
    </source>
</evidence>